<feature type="region of interest" description="Disordered" evidence="1">
    <location>
        <begin position="97"/>
        <end position="137"/>
    </location>
</feature>
<keyword evidence="3" id="KW-1185">Reference proteome</keyword>
<protein>
    <submittedName>
        <fullName evidence="2">Uncharacterized protein</fullName>
    </submittedName>
</protein>
<name>A0A397VD08_9GLOM</name>
<feature type="compositionally biased region" description="Acidic residues" evidence="1">
    <location>
        <begin position="102"/>
        <end position="130"/>
    </location>
</feature>
<dbReference type="AlphaFoldDB" id="A0A397VD08"/>
<evidence type="ECO:0000256" key="1">
    <source>
        <dbReference type="SAM" id="MobiDB-lite"/>
    </source>
</evidence>
<evidence type="ECO:0000313" key="3">
    <source>
        <dbReference type="Proteomes" id="UP000266673"/>
    </source>
</evidence>
<comment type="caution">
    <text evidence="2">The sequence shown here is derived from an EMBL/GenBank/DDBJ whole genome shotgun (WGS) entry which is preliminary data.</text>
</comment>
<sequence>MTSSASAVSSLTDNQIQDIINCFSKKSTSIDDSSIKYQEKISVTNCNTHVTERNDSSKLSETEISALSKKVSSEDIINEKDESLPEEEVSILDYSLNPNSESFDEENENYSYNEDEINDIDTMFSDDDKDAEQLETG</sequence>
<proteinExistence type="predicted"/>
<organism evidence="2 3">
    <name type="scientific">Gigaspora rosea</name>
    <dbReference type="NCBI Taxonomy" id="44941"/>
    <lineage>
        <taxon>Eukaryota</taxon>
        <taxon>Fungi</taxon>
        <taxon>Fungi incertae sedis</taxon>
        <taxon>Mucoromycota</taxon>
        <taxon>Glomeromycotina</taxon>
        <taxon>Glomeromycetes</taxon>
        <taxon>Diversisporales</taxon>
        <taxon>Gigasporaceae</taxon>
        <taxon>Gigaspora</taxon>
    </lineage>
</organism>
<accession>A0A397VD08</accession>
<dbReference type="Proteomes" id="UP000266673">
    <property type="component" value="Unassembled WGS sequence"/>
</dbReference>
<dbReference type="OrthoDB" id="2442176at2759"/>
<evidence type="ECO:0000313" key="2">
    <source>
        <dbReference type="EMBL" id="RIB19227.1"/>
    </source>
</evidence>
<dbReference type="EMBL" id="QKWP01000487">
    <property type="protein sequence ID" value="RIB19227.1"/>
    <property type="molecule type" value="Genomic_DNA"/>
</dbReference>
<gene>
    <name evidence="2" type="ORF">C2G38_2036204</name>
</gene>
<reference evidence="2 3" key="1">
    <citation type="submission" date="2018-06" db="EMBL/GenBank/DDBJ databases">
        <title>Comparative genomics reveals the genomic features of Rhizophagus irregularis, R. cerebriforme, R. diaphanum and Gigaspora rosea, and their symbiotic lifestyle signature.</title>
        <authorList>
            <person name="Morin E."/>
            <person name="San Clemente H."/>
            <person name="Chen E.C.H."/>
            <person name="De La Providencia I."/>
            <person name="Hainaut M."/>
            <person name="Kuo A."/>
            <person name="Kohler A."/>
            <person name="Murat C."/>
            <person name="Tang N."/>
            <person name="Roy S."/>
            <person name="Loubradou J."/>
            <person name="Henrissat B."/>
            <person name="Grigoriev I.V."/>
            <person name="Corradi N."/>
            <person name="Roux C."/>
            <person name="Martin F.M."/>
        </authorList>
    </citation>
    <scope>NUCLEOTIDE SEQUENCE [LARGE SCALE GENOMIC DNA]</scope>
    <source>
        <strain evidence="2 3">DAOM 194757</strain>
    </source>
</reference>